<evidence type="ECO:0000313" key="2">
    <source>
        <dbReference type="EMBL" id="SOQ52611.1"/>
    </source>
</evidence>
<name>A0A2H1WHR3_SPOFR</name>
<evidence type="ECO:0000256" key="1">
    <source>
        <dbReference type="SAM" id="MobiDB-lite"/>
    </source>
</evidence>
<protein>
    <submittedName>
        <fullName evidence="2">SFRICE_016756</fullName>
    </submittedName>
</protein>
<dbReference type="AlphaFoldDB" id="A0A2H1WHR3"/>
<organism evidence="2">
    <name type="scientific">Spodoptera frugiperda</name>
    <name type="common">Fall armyworm</name>
    <dbReference type="NCBI Taxonomy" id="7108"/>
    <lineage>
        <taxon>Eukaryota</taxon>
        <taxon>Metazoa</taxon>
        <taxon>Ecdysozoa</taxon>
        <taxon>Arthropoda</taxon>
        <taxon>Hexapoda</taxon>
        <taxon>Insecta</taxon>
        <taxon>Pterygota</taxon>
        <taxon>Neoptera</taxon>
        <taxon>Endopterygota</taxon>
        <taxon>Lepidoptera</taxon>
        <taxon>Glossata</taxon>
        <taxon>Ditrysia</taxon>
        <taxon>Noctuoidea</taxon>
        <taxon>Noctuidae</taxon>
        <taxon>Amphipyrinae</taxon>
        <taxon>Spodoptera</taxon>
    </lineage>
</organism>
<reference evidence="2" key="1">
    <citation type="submission" date="2016-07" db="EMBL/GenBank/DDBJ databases">
        <authorList>
            <person name="Bretaudeau A."/>
        </authorList>
    </citation>
    <scope>NUCLEOTIDE SEQUENCE</scope>
    <source>
        <strain evidence="2">Rice</strain>
        <tissue evidence="2">Whole body</tissue>
    </source>
</reference>
<accession>A0A2H1WHR3</accession>
<proteinExistence type="predicted"/>
<feature type="compositionally biased region" description="Basic and acidic residues" evidence="1">
    <location>
        <begin position="94"/>
        <end position="108"/>
    </location>
</feature>
<sequence>MASQALMCDKKAFPRPWPSAAPRTRPAMSTTFKNAERPMGVTLEQDFVETLELAKLILEQNTAVQAHHLRRIIRPHIENTIPGNSRGYFSIKRLEKGKRANESPDGKRSAPPMDIRNTRGVTVALPHLGENHSMTSLTLGEARGSVRLLLTKKHPVPSYSCVSNRSPGTVTDYRLRQSAHCARDFVRVE</sequence>
<feature type="region of interest" description="Disordered" evidence="1">
    <location>
        <begin position="94"/>
        <end position="115"/>
    </location>
</feature>
<dbReference type="EMBL" id="ODYU01008746">
    <property type="protein sequence ID" value="SOQ52611.1"/>
    <property type="molecule type" value="Genomic_DNA"/>
</dbReference>
<gene>
    <name evidence="2" type="ORF">SFRICE_016756</name>
</gene>